<name>A0A0S7Y4J4_UNCSA</name>
<dbReference type="PIRSF" id="PIRSF004681">
    <property type="entry name" value="UCP004681"/>
    <property type="match status" value="1"/>
</dbReference>
<dbReference type="Proteomes" id="UP000051861">
    <property type="component" value="Unassembled WGS sequence"/>
</dbReference>
<comment type="caution">
    <text evidence="2">The sequence shown here is derived from an EMBL/GenBank/DDBJ whole genome shotgun (WGS) entry which is preliminary data.</text>
</comment>
<dbReference type="AlphaFoldDB" id="A0A0S7Y4J4"/>
<dbReference type="InterPro" id="IPR035917">
    <property type="entry name" value="YjbQ-like_sf"/>
</dbReference>
<dbReference type="PROSITE" id="PS01314">
    <property type="entry name" value="UPF0047"/>
    <property type="match status" value="1"/>
</dbReference>
<dbReference type="SUPFAM" id="SSF111038">
    <property type="entry name" value="YjbQ-like"/>
    <property type="match status" value="1"/>
</dbReference>
<dbReference type="Gene3D" id="2.60.120.460">
    <property type="entry name" value="YjbQ-like"/>
    <property type="match status" value="1"/>
</dbReference>
<evidence type="ECO:0000256" key="1">
    <source>
        <dbReference type="ARBA" id="ARBA00005534"/>
    </source>
</evidence>
<proteinExistence type="inferred from homology"/>
<sequence length="139" mass="15184">MTVKSKNIKLQTKGRDHVIDITGEVEEAVSESKIKNGMVTVFIHGSTASVTTVEYESGLVKDLKAIDEKLIPSNVTYAHDATWGDANGYAHLRASLIGPSLTVPIVSGNMTLGTWQQIIVIDHDNRPRSREVIIQVMGE</sequence>
<dbReference type="PANTHER" id="PTHR30615:SF8">
    <property type="entry name" value="UPF0047 PROTEIN C4A8.02C"/>
    <property type="match status" value="1"/>
</dbReference>
<reference evidence="2 3" key="1">
    <citation type="journal article" date="2015" name="Microbiome">
        <title>Genomic resolution of linkages in carbon, nitrogen, and sulfur cycling among widespread estuary sediment bacteria.</title>
        <authorList>
            <person name="Baker B.J."/>
            <person name="Lazar C.S."/>
            <person name="Teske A.P."/>
            <person name="Dick G.J."/>
        </authorList>
    </citation>
    <scope>NUCLEOTIDE SEQUENCE [LARGE SCALE GENOMIC DNA]</scope>
    <source>
        <strain evidence="2">DG_54_3</strain>
    </source>
</reference>
<dbReference type="InterPro" id="IPR001602">
    <property type="entry name" value="UPF0047_YjbQ-like"/>
</dbReference>
<organism evidence="2 3">
    <name type="scientific">candidate division WOR-1 bacterium DG_54_3</name>
    <dbReference type="NCBI Taxonomy" id="1703775"/>
    <lineage>
        <taxon>Bacteria</taxon>
        <taxon>Bacillati</taxon>
        <taxon>Saganbacteria</taxon>
    </lineage>
</organism>
<evidence type="ECO:0000313" key="3">
    <source>
        <dbReference type="Proteomes" id="UP000051861"/>
    </source>
</evidence>
<gene>
    <name evidence="2" type="ORF">AMJ44_04825</name>
</gene>
<accession>A0A0S7Y4J4</accession>
<evidence type="ECO:0000313" key="2">
    <source>
        <dbReference type="EMBL" id="KPJ69052.1"/>
    </source>
</evidence>
<protein>
    <submittedName>
        <fullName evidence="2">Secondary thiamine-phosphate synthase enzyme</fullName>
    </submittedName>
</protein>
<dbReference type="Pfam" id="PF01894">
    <property type="entry name" value="YjbQ"/>
    <property type="match status" value="1"/>
</dbReference>
<dbReference type="NCBIfam" id="TIGR00149">
    <property type="entry name" value="TIGR00149_YjbQ"/>
    <property type="match status" value="1"/>
</dbReference>
<comment type="similarity">
    <text evidence="1">Belongs to the UPF0047 family.</text>
</comment>
<dbReference type="PANTHER" id="PTHR30615">
    <property type="entry name" value="UNCHARACTERIZED PROTEIN YJBQ-RELATED"/>
    <property type="match status" value="1"/>
</dbReference>
<dbReference type="EMBL" id="LIZX01000033">
    <property type="protein sequence ID" value="KPJ69052.1"/>
    <property type="molecule type" value="Genomic_DNA"/>
</dbReference>